<dbReference type="InterPro" id="IPR024041">
    <property type="entry name" value="NH4_transpt_AmtB-like_dom"/>
</dbReference>
<gene>
    <name evidence="8" type="ORF">Bca52824_027235</name>
</gene>
<comment type="similarity">
    <text evidence="2">Belongs to the ammonia transporter channel (TC 1.A.11.2) family.</text>
</comment>
<comment type="subcellular location">
    <subcellularLocation>
        <location evidence="1">Membrane</location>
        <topology evidence="1">Multi-pass membrane protein</topology>
    </subcellularLocation>
</comment>
<comment type="caution">
    <text evidence="8">The sequence shown here is derived from an EMBL/GenBank/DDBJ whole genome shotgun (WGS) entry which is preliminary data.</text>
</comment>
<dbReference type="GO" id="GO:0008519">
    <property type="term" value="F:ammonium channel activity"/>
    <property type="evidence" value="ECO:0007669"/>
    <property type="project" value="InterPro"/>
</dbReference>
<dbReference type="InterPro" id="IPR001905">
    <property type="entry name" value="Ammonium_transpt"/>
</dbReference>
<keyword evidence="4 6" id="KW-1133">Transmembrane helix</keyword>
<dbReference type="Gene3D" id="1.10.3430.10">
    <property type="entry name" value="Ammonium transporter AmtB like domains"/>
    <property type="match status" value="1"/>
</dbReference>
<feature type="transmembrane region" description="Helical" evidence="6">
    <location>
        <begin position="16"/>
        <end position="36"/>
    </location>
</feature>
<dbReference type="SUPFAM" id="SSF111352">
    <property type="entry name" value="Ammonium transporter"/>
    <property type="match status" value="1"/>
</dbReference>
<keyword evidence="5 6" id="KW-0472">Membrane</keyword>
<organism evidence="8 9">
    <name type="scientific">Brassica carinata</name>
    <name type="common">Ethiopian mustard</name>
    <name type="synonym">Abyssinian cabbage</name>
    <dbReference type="NCBI Taxonomy" id="52824"/>
    <lineage>
        <taxon>Eukaryota</taxon>
        <taxon>Viridiplantae</taxon>
        <taxon>Streptophyta</taxon>
        <taxon>Embryophyta</taxon>
        <taxon>Tracheophyta</taxon>
        <taxon>Spermatophyta</taxon>
        <taxon>Magnoliopsida</taxon>
        <taxon>eudicotyledons</taxon>
        <taxon>Gunneridae</taxon>
        <taxon>Pentapetalae</taxon>
        <taxon>rosids</taxon>
        <taxon>malvids</taxon>
        <taxon>Brassicales</taxon>
        <taxon>Brassicaceae</taxon>
        <taxon>Brassiceae</taxon>
        <taxon>Brassica</taxon>
    </lineage>
</organism>
<dbReference type="EMBL" id="JAAMPC010000006">
    <property type="protein sequence ID" value="KAG2307487.1"/>
    <property type="molecule type" value="Genomic_DNA"/>
</dbReference>
<keyword evidence="3 6" id="KW-0812">Transmembrane</keyword>
<dbReference type="Pfam" id="PF00909">
    <property type="entry name" value="Ammonium_transp"/>
    <property type="match status" value="1"/>
</dbReference>
<evidence type="ECO:0000259" key="7">
    <source>
        <dbReference type="Pfam" id="PF00909"/>
    </source>
</evidence>
<evidence type="ECO:0000256" key="2">
    <source>
        <dbReference type="ARBA" id="ARBA00005887"/>
    </source>
</evidence>
<protein>
    <recommendedName>
        <fullName evidence="7">Ammonium transporter AmtB-like domain-containing protein</fullName>
    </recommendedName>
</protein>
<proteinExistence type="inferred from homology"/>
<dbReference type="PANTHER" id="PTHR43029">
    <property type="entry name" value="AMMONIUM TRANSPORTER MEP2"/>
    <property type="match status" value="1"/>
</dbReference>
<accession>A0A8X7V9M7</accession>
<evidence type="ECO:0000256" key="6">
    <source>
        <dbReference type="SAM" id="Phobius"/>
    </source>
</evidence>
<evidence type="ECO:0000313" key="9">
    <source>
        <dbReference type="Proteomes" id="UP000886595"/>
    </source>
</evidence>
<dbReference type="AlphaFoldDB" id="A0A8X7V9M7"/>
<name>A0A8X7V9M7_BRACI</name>
<dbReference type="OrthoDB" id="534912at2759"/>
<dbReference type="PANTHER" id="PTHR43029:SF38">
    <property type="entry name" value="AMMONIUM TRANSPORTER 2"/>
    <property type="match status" value="1"/>
</dbReference>
<evidence type="ECO:0000256" key="1">
    <source>
        <dbReference type="ARBA" id="ARBA00004141"/>
    </source>
</evidence>
<feature type="transmembrane region" description="Helical" evidence="6">
    <location>
        <begin position="56"/>
        <end position="72"/>
    </location>
</feature>
<sequence>MYNHIILKLAIVDDTLAVFYTHAVAGVLGGLLTGLFAHPDLCVLLLSQTPTELSTAANMSTTLILLAIKMFIPLRMAEEELWIGDNASHGEEVYALWGDGEKFDATRHETQMQQFERDQKAAHPSYVHGARGHVTIVL</sequence>
<dbReference type="GO" id="GO:0005886">
    <property type="term" value="C:plasma membrane"/>
    <property type="evidence" value="ECO:0007669"/>
    <property type="project" value="TreeGrafter"/>
</dbReference>
<evidence type="ECO:0000256" key="5">
    <source>
        <dbReference type="ARBA" id="ARBA00023136"/>
    </source>
</evidence>
<dbReference type="Proteomes" id="UP000886595">
    <property type="component" value="Unassembled WGS sequence"/>
</dbReference>
<dbReference type="InterPro" id="IPR029020">
    <property type="entry name" value="Ammonium/urea_transptr"/>
</dbReference>
<evidence type="ECO:0000256" key="4">
    <source>
        <dbReference type="ARBA" id="ARBA00022989"/>
    </source>
</evidence>
<evidence type="ECO:0000313" key="8">
    <source>
        <dbReference type="EMBL" id="KAG2307487.1"/>
    </source>
</evidence>
<feature type="domain" description="Ammonium transporter AmtB-like" evidence="7">
    <location>
        <begin position="10"/>
        <end position="94"/>
    </location>
</feature>
<reference evidence="8 9" key="1">
    <citation type="submission" date="2020-02" db="EMBL/GenBank/DDBJ databases">
        <authorList>
            <person name="Ma Q."/>
            <person name="Huang Y."/>
            <person name="Song X."/>
            <person name="Pei D."/>
        </authorList>
    </citation>
    <scope>NUCLEOTIDE SEQUENCE [LARGE SCALE GENOMIC DNA]</scope>
    <source>
        <strain evidence="8">Sxm20200214</strain>
        <tissue evidence="8">Leaf</tissue>
    </source>
</reference>
<evidence type="ECO:0000256" key="3">
    <source>
        <dbReference type="ARBA" id="ARBA00022692"/>
    </source>
</evidence>
<keyword evidence="9" id="KW-1185">Reference proteome</keyword>